<dbReference type="Pfam" id="PF00075">
    <property type="entry name" value="RNase_H"/>
    <property type="match status" value="1"/>
</dbReference>
<dbReference type="InterPro" id="IPR012337">
    <property type="entry name" value="RNaseH-like_sf"/>
</dbReference>
<dbReference type="GO" id="GO:0003676">
    <property type="term" value="F:nucleic acid binding"/>
    <property type="evidence" value="ECO:0007669"/>
    <property type="project" value="InterPro"/>
</dbReference>
<feature type="domain" description="RNase H type-1" evidence="4">
    <location>
        <begin position="91"/>
        <end position="211"/>
    </location>
</feature>
<dbReference type="Pfam" id="PF00337">
    <property type="entry name" value="Gal-bind_lectin"/>
    <property type="match status" value="2"/>
</dbReference>
<comment type="caution">
    <text evidence="6">The sequence shown here is derived from an EMBL/GenBank/DDBJ whole genome shotgun (WGS) entry which is preliminary data.</text>
</comment>
<gene>
    <name evidence="6" type="ORF">PoB_006937400</name>
</gene>
<dbReference type="PROSITE" id="PS50879">
    <property type="entry name" value="RNASE_H_1"/>
    <property type="match status" value="1"/>
</dbReference>
<evidence type="ECO:0000313" key="6">
    <source>
        <dbReference type="EMBL" id="GFO42869.1"/>
    </source>
</evidence>
<dbReference type="InterPro" id="IPR001079">
    <property type="entry name" value="Galectin_CRD"/>
</dbReference>
<reference evidence="6 7" key="1">
    <citation type="journal article" date="2021" name="Elife">
        <title>Chloroplast acquisition without the gene transfer in kleptoplastic sea slugs, Plakobranchus ocellatus.</title>
        <authorList>
            <person name="Maeda T."/>
            <person name="Takahashi S."/>
            <person name="Yoshida T."/>
            <person name="Shimamura S."/>
            <person name="Takaki Y."/>
            <person name="Nagai Y."/>
            <person name="Toyoda A."/>
            <person name="Suzuki Y."/>
            <person name="Arimoto A."/>
            <person name="Ishii H."/>
            <person name="Satoh N."/>
            <person name="Nishiyama T."/>
            <person name="Hasebe M."/>
            <person name="Maruyama T."/>
            <person name="Minagawa J."/>
            <person name="Obokata J."/>
            <person name="Shigenobu S."/>
        </authorList>
    </citation>
    <scope>NUCLEOTIDE SEQUENCE [LARGE SCALE GENOMIC DNA]</scope>
</reference>
<organism evidence="6 7">
    <name type="scientific">Plakobranchus ocellatus</name>
    <dbReference type="NCBI Taxonomy" id="259542"/>
    <lineage>
        <taxon>Eukaryota</taxon>
        <taxon>Metazoa</taxon>
        <taxon>Spiralia</taxon>
        <taxon>Lophotrochozoa</taxon>
        <taxon>Mollusca</taxon>
        <taxon>Gastropoda</taxon>
        <taxon>Heterobranchia</taxon>
        <taxon>Euthyneura</taxon>
        <taxon>Panpulmonata</taxon>
        <taxon>Sacoglossa</taxon>
        <taxon>Placobranchoidea</taxon>
        <taxon>Plakobranchidae</taxon>
        <taxon>Plakobranchus</taxon>
    </lineage>
</organism>
<evidence type="ECO:0000313" key="7">
    <source>
        <dbReference type="Proteomes" id="UP000735302"/>
    </source>
</evidence>
<dbReference type="PANTHER" id="PTHR11346">
    <property type="entry name" value="GALECTIN"/>
    <property type="match status" value="1"/>
</dbReference>
<dbReference type="SUPFAM" id="SSF53098">
    <property type="entry name" value="Ribonuclease H-like"/>
    <property type="match status" value="1"/>
</dbReference>
<keyword evidence="1 2" id="KW-0430">Lectin</keyword>
<proteinExistence type="predicted"/>
<dbReference type="Gene3D" id="3.30.420.10">
    <property type="entry name" value="Ribonuclease H-like superfamily/Ribonuclease H"/>
    <property type="match status" value="1"/>
</dbReference>
<keyword evidence="7" id="KW-1185">Reference proteome</keyword>
<feature type="region of interest" description="Disordered" evidence="3">
    <location>
        <begin position="248"/>
        <end position="268"/>
    </location>
</feature>
<evidence type="ECO:0000256" key="2">
    <source>
        <dbReference type="RuleBase" id="RU102079"/>
    </source>
</evidence>
<feature type="domain" description="Galectin" evidence="5">
    <location>
        <begin position="354"/>
        <end position="489"/>
    </location>
</feature>
<dbReference type="PANTHER" id="PTHR11346:SF189">
    <property type="entry name" value="GALECTIN"/>
    <property type="match status" value="1"/>
</dbReference>
<sequence>MAELKNSVNKSNESAAGPDGVYYQFLRHLPESCLHTLLKLFNNIWTTGDIPPSWREALVVPIPKPGEDLSDPSNYRPIELTSCLCKTLERMVNDRLVHVLESRNLLKDRLKATRLRDGASVFIAELEGIALALTEIKKLTKYHKNFVIYSDSLSALQAIQSKHFKVKDIRCLYNLTRKFPPYVHISFVWIPAHVGIQGNENVDKLAKAALSRASCLGKLICWSDLKPKTNAYIHSIWQKKLGCLGSKQAPRNTSQLGRKPPQERRRSRTVHDIFAKSPKVNVDGKYFCDFPHQLSKDRVQYLIITGDVIISSVQFDRQNIIKQDPDPPAYSDVLCEMEASKSASGPIYNRPTPVTVKIPGGFHFKKIACIRGVVKAGCIRFYVDLVCGLSSNIALRFDVRVNYGTDHNIIACSHKENATFSMEEIHETSFFPFMPGSEFEIRLLYKPECIKVFVNREHYCDFNHRINPNEEVDHIHVAGDVTLSEISWN</sequence>
<dbReference type="InterPro" id="IPR044156">
    <property type="entry name" value="Galectin-like"/>
</dbReference>
<accession>A0AAV4DFI4</accession>
<dbReference type="Gene3D" id="2.60.120.200">
    <property type="match status" value="2"/>
</dbReference>
<dbReference type="EMBL" id="BLXT01007821">
    <property type="protein sequence ID" value="GFO42869.1"/>
    <property type="molecule type" value="Genomic_DNA"/>
</dbReference>
<evidence type="ECO:0000256" key="1">
    <source>
        <dbReference type="ARBA" id="ARBA00022734"/>
    </source>
</evidence>
<evidence type="ECO:0000256" key="3">
    <source>
        <dbReference type="SAM" id="MobiDB-lite"/>
    </source>
</evidence>
<dbReference type="Proteomes" id="UP000735302">
    <property type="component" value="Unassembled WGS sequence"/>
</dbReference>
<dbReference type="GO" id="GO:0030246">
    <property type="term" value="F:carbohydrate binding"/>
    <property type="evidence" value="ECO:0007669"/>
    <property type="project" value="UniProtKB-UniRule"/>
</dbReference>
<dbReference type="SMART" id="SM00276">
    <property type="entry name" value="GLECT"/>
    <property type="match status" value="1"/>
</dbReference>
<evidence type="ECO:0000259" key="5">
    <source>
        <dbReference type="PROSITE" id="PS51304"/>
    </source>
</evidence>
<dbReference type="PROSITE" id="PS51304">
    <property type="entry name" value="GALECTIN"/>
    <property type="match status" value="1"/>
</dbReference>
<dbReference type="CDD" id="cd00070">
    <property type="entry name" value="GLECT"/>
    <property type="match status" value="1"/>
</dbReference>
<dbReference type="SMART" id="SM00908">
    <property type="entry name" value="Gal-bind_lectin"/>
    <property type="match status" value="1"/>
</dbReference>
<dbReference type="InterPro" id="IPR036397">
    <property type="entry name" value="RNaseH_sf"/>
</dbReference>
<dbReference type="AlphaFoldDB" id="A0AAV4DFI4"/>
<dbReference type="InterPro" id="IPR013320">
    <property type="entry name" value="ConA-like_dom_sf"/>
</dbReference>
<name>A0AAV4DFI4_9GAST</name>
<dbReference type="CDD" id="cd09276">
    <property type="entry name" value="Rnase_HI_RT_non_LTR"/>
    <property type="match status" value="1"/>
</dbReference>
<dbReference type="SUPFAM" id="SSF49899">
    <property type="entry name" value="Concanavalin A-like lectins/glucanases"/>
    <property type="match status" value="2"/>
</dbReference>
<dbReference type="InterPro" id="IPR002156">
    <property type="entry name" value="RNaseH_domain"/>
</dbReference>
<protein>
    <recommendedName>
        <fullName evidence="2">Galectin</fullName>
    </recommendedName>
</protein>
<dbReference type="GO" id="GO:0004523">
    <property type="term" value="F:RNA-DNA hybrid ribonuclease activity"/>
    <property type="evidence" value="ECO:0007669"/>
    <property type="project" value="InterPro"/>
</dbReference>
<evidence type="ECO:0000259" key="4">
    <source>
        <dbReference type="PROSITE" id="PS50879"/>
    </source>
</evidence>